<accession>A0A0V0RJ66</accession>
<comment type="caution">
    <text evidence="2">The sequence shown here is derived from an EMBL/GenBank/DDBJ whole genome shotgun (WGS) entry which is preliminary data.</text>
</comment>
<protein>
    <submittedName>
        <fullName evidence="2">Uncharacterized protein</fullName>
    </submittedName>
</protein>
<feature type="region of interest" description="Disordered" evidence="1">
    <location>
        <begin position="132"/>
        <end position="153"/>
    </location>
</feature>
<proteinExistence type="predicted"/>
<feature type="compositionally biased region" description="Polar residues" evidence="1">
    <location>
        <begin position="132"/>
        <end position="145"/>
    </location>
</feature>
<organism evidence="2 3">
    <name type="scientific">Trichinella nelsoni</name>
    <dbReference type="NCBI Taxonomy" id="6336"/>
    <lineage>
        <taxon>Eukaryota</taxon>
        <taxon>Metazoa</taxon>
        <taxon>Ecdysozoa</taxon>
        <taxon>Nematoda</taxon>
        <taxon>Enoplea</taxon>
        <taxon>Dorylaimia</taxon>
        <taxon>Trichinellida</taxon>
        <taxon>Trichinellidae</taxon>
        <taxon>Trichinella</taxon>
    </lineage>
</organism>
<gene>
    <name evidence="2" type="ORF">T07_9529</name>
</gene>
<name>A0A0V0RJ66_9BILA</name>
<dbReference type="EMBL" id="JYDL01000157">
    <property type="protein sequence ID" value="KRX14539.1"/>
    <property type="molecule type" value="Genomic_DNA"/>
</dbReference>
<keyword evidence="3" id="KW-1185">Reference proteome</keyword>
<sequence>MHAREWKSGHFTLDVVSSLQGFISSPFPNWPDVSRFVCFLIGPGGMVRKVSRLIYSSQPFPRRRGCRCSSHPRLTNEAWLQLCRENGFSADAKTVAQTNLPRLFLTSPQTAVEAQTLNKSQLVCRSVESPSQTAWRTNEQLPSEQQSKKNDLA</sequence>
<evidence type="ECO:0000313" key="2">
    <source>
        <dbReference type="EMBL" id="KRX14539.1"/>
    </source>
</evidence>
<evidence type="ECO:0000313" key="3">
    <source>
        <dbReference type="Proteomes" id="UP000054630"/>
    </source>
</evidence>
<dbReference type="AlphaFoldDB" id="A0A0V0RJ66"/>
<evidence type="ECO:0000256" key="1">
    <source>
        <dbReference type="SAM" id="MobiDB-lite"/>
    </source>
</evidence>
<dbReference type="Proteomes" id="UP000054630">
    <property type="component" value="Unassembled WGS sequence"/>
</dbReference>
<dbReference type="OrthoDB" id="10280686at2759"/>
<reference evidence="2 3" key="1">
    <citation type="submission" date="2015-01" db="EMBL/GenBank/DDBJ databases">
        <title>Evolution of Trichinella species and genotypes.</title>
        <authorList>
            <person name="Korhonen P.K."/>
            <person name="Edoardo P."/>
            <person name="Giuseppe L.R."/>
            <person name="Gasser R.B."/>
        </authorList>
    </citation>
    <scope>NUCLEOTIDE SEQUENCE [LARGE SCALE GENOMIC DNA]</scope>
    <source>
        <strain evidence="2">ISS37</strain>
    </source>
</reference>